<organism evidence="6 7">
    <name type="scientific">Candidatus Companilactobacillus pullicola</name>
    <dbReference type="NCBI Taxonomy" id="2838523"/>
    <lineage>
        <taxon>Bacteria</taxon>
        <taxon>Bacillati</taxon>
        <taxon>Bacillota</taxon>
        <taxon>Bacilli</taxon>
        <taxon>Lactobacillales</taxon>
        <taxon>Lactobacillaceae</taxon>
        <taxon>Companilactobacillus</taxon>
    </lineage>
</organism>
<sequence>MNDKIQKFNNSSNFFQCPLCGEKLTLNGNSLTCDQNHTFDISKKGFVDFVLNSKQQKNYDLESFENRHLILEHGMYDHIADKIVKLVDQLKIKSILDVGCGEGYYSKKIAEMESKDVFAFDISKDSIQLAAKGPNTPVEWFVGDLAHLPIQDQTIDGIIDIFSPANYHEFNRILQPSGYVLKVIPNEYHVQELREQAKDQLKQEKYSNQKVLDYFEEHCTLVDQIDATKTYNVTEEERTAFINMTPLLFNVDNSLIDWNQVKQITVGSTILVGQIKNANS</sequence>
<evidence type="ECO:0000259" key="4">
    <source>
        <dbReference type="Pfam" id="PF13649"/>
    </source>
</evidence>
<keyword evidence="2" id="KW-0479">Metal-binding</keyword>
<keyword evidence="6" id="KW-0489">Methyltransferase</keyword>
<evidence type="ECO:0000259" key="5">
    <source>
        <dbReference type="Pfam" id="PF21302"/>
    </source>
</evidence>
<evidence type="ECO:0000256" key="2">
    <source>
        <dbReference type="PIRSR" id="PIRSR018249-1"/>
    </source>
</evidence>
<dbReference type="Pfam" id="PF13649">
    <property type="entry name" value="Methyltransf_25"/>
    <property type="match status" value="1"/>
</dbReference>
<dbReference type="PIRSF" id="PIRSF018249">
    <property type="entry name" value="MyrA_prd"/>
    <property type="match status" value="1"/>
</dbReference>
<feature type="binding site" evidence="2">
    <location>
        <position position="17"/>
    </location>
    <ligand>
        <name>Zn(2+)</name>
        <dbReference type="ChEBI" id="CHEBI:29105"/>
    </ligand>
</feature>
<feature type="domain" description="Methyltransferase" evidence="4">
    <location>
        <begin position="95"/>
        <end position="176"/>
    </location>
</feature>
<protein>
    <submittedName>
        <fullName evidence="6">Methyltransferase domain-containing protein</fullName>
    </submittedName>
</protein>
<dbReference type="Proteomes" id="UP000824013">
    <property type="component" value="Unassembled WGS sequence"/>
</dbReference>
<feature type="domain" description="23S rRNA (guanine(745)-N(1))-methyltransferase N-terminal" evidence="5">
    <location>
        <begin position="15"/>
        <end position="48"/>
    </location>
</feature>
<dbReference type="GO" id="GO:0008168">
    <property type="term" value="F:methyltransferase activity"/>
    <property type="evidence" value="ECO:0007669"/>
    <property type="project" value="UniProtKB-KW"/>
</dbReference>
<dbReference type="InterPro" id="IPR048647">
    <property type="entry name" value="RlmA_N"/>
</dbReference>
<dbReference type="PANTHER" id="PTHR43861">
    <property type="entry name" value="TRANS-ACONITATE 2-METHYLTRANSFERASE-RELATED"/>
    <property type="match status" value="1"/>
</dbReference>
<dbReference type="SUPFAM" id="SSF53335">
    <property type="entry name" value="S-adenosyl-L-methionine-dependent methyltransferases"/>
    <property type="match status" value="1"/>
</dbReference>
<reference evidence="6" key="2">
    <citation type="submission" date="2021-04" db="EMBL/GenBank/DDBJ databases">
        <authorList>
            <person name="Gilroy R."/>
        </authorList>
    </citation>
    <scope>NUCLEOTIDE SEQUENCE</scope>
    <source>
        <strain evidence="6">3204</strain>
    </source>
</reference>
<feature type="binding site" evidence="3">
    <location>
        <position position="76"/>
    </location>
    <ligand>
        <name>S-adenosyl-L-methionine</name>
        <dbReference type="ChEBI" id="CHEBI:59789"/>
    </ligand>
</feature>
<evidence type="ECO:0000256" key="3">
    <source>
        <dbReference type="PIRSR" id="PIRSR018249-2"/>
    </source>
</evidence>
<feature type="binding site" evidence="3">
    <location>
        <position position="189"/>
    </location>
    <ligand>
        <name>S-adenosyl-L-methionine</name>
        <dbReference type="ChEBI" id="CHEBI:59789"/>
    </ligand>
</feature>
<feature type="binding site" evidence="2">
    <location>
        <position position="33"/>
    </location>
    <ligand>
        <name>Zn(2+)</name>
        <dbReference type="ChEBI" id="CHEBI:29105"/>
    </ligand>
</feature>
<accession>A0A9D1ZMB6</accession>
<dbReference type="Gene3D" id="3.40.50.150">
    <property type="entry name" value="Vaccinia Virus protein VP39"/>
    <property type="match status" value="1"/>
</dbReference>
<dbReference type="InterPro" id="IPR029063">
    <property type="entry name" value="SAM-dependent_MTases_sf"/>
</dbReference>
<keyword evidence="1" id="KW-0808">Transferase</keyword>
<dbReference type="AlphaFoldDB" id="A0A9D1ZMB6"/>
<proteinExistence type="predicted"/>
<feature type="binding site" evidence="3">
    <location>
        <begin position="102"/>
        <end position="103"/>
    </location>
    <ligand>
        <name>S-adenosyl-L-methionine</name>
        <dbReference type="ChEBI" id="CHEBI:59789"/>
    </ligand>
</feature>
<feature type="binding site" evidence="2">
    <location>
        <position position="20"/>
    </location>
    <ligand>
        <name>Zn(2+)</name>
        <dbReference type="ChEBI" id="CHEBI:29105"/>
    </ligand>
</feature>
<dbReference type="GO" id="GO:0032259">
    <property type="term" value="P:methylation"/>
    <property type="evidence" value="ECO:0007669"/>
    <property type="project" value="UniProtKB-KW"/>
</dbReference>
<gene>
    <name evidence="6" type="ORF">H9820_04840</name>
</gene>
<keyword evidence="2" id="KW-0862">Zinc</keyword>
<reference evidence="6" key="1">
    <citation type="journal article" date="2021" name="PeerJ">
        <title>Extensive microbial diversity within the chicken gut microbiome revealed by metagenomics and culture.</title>
        <authorList>
            <person name="Gilroy R."/>
            <person name="Ravi A."/>
            <person name="Getino M."/>
            <person name="Pursley I."/>
            <person name="Horton D.L."/>
            <person name="Alikhan N.F."/>
            <person name="Baker D."/>
            <person name="Gharbi K."/>
            <person name="Hall N."/>
            <person name="Watson M."/>
            <person name="Adriaenssens E.M."/>
            <person name="Foster-Nyarko E."/>
            <person name="Jarju S."/>
            <person name="Secka A."/>
            <person name="Antonio M."/>
            <person name="Oren A."/>
            <person name="Chaudhuri R.R."/>
            <person name="La Ragione R."/>
            <person name="Hildebrand F."/>
            <person name="Pallen M.J."/>
        </authorList>
    </citation>
    <scope>NUCLEOTIDE SEQUENCE</scope>
    <source>
        <strain evidence="6">3204</strain>
    </source>
</reference>
<feature type="binding site" evidence="2">
    <location>
        <position position="37"/>
    </location>
    <ligand>
        <name>Zn(2+)</name>
        <dbReference type="ChEBI" id="CHEBI:29105"/>
    </ligand>
</feature>
<dbReference type="CDD" id="cd02440">
    <property type="entry name" value="AdoMet_MTases"/>
    <property type="match status" value="1"/>
</dbReference>
<dbReference type="Pfam" id="PF21302">
    <property type="entry name" value="Zn_ribbon_RlmA"/>
    <property type="match status" value="1"/>
</dbReference>
<dbReference type="InterPro" id="IPR016718">
    <property type="entry name" value="rRNA_m1G-MeTrfase_A_prd"/>
</dbReference>
<name>A0A9D1ZMB6_9LACO</name>
<evidence type="ECO:0000313" key="7">
    <source>
        <dbReference type="Proteomes" id="UP000824013"/>
    </source>
</evidence>
<dbReference type="EMBL" id="DXCM01000031">
    <property type="protein sequence ID" value="HIY92254.1"/>
    <property type="molecule type" value="Genomic_DNA"/>
</dbReference>
<dbReference type="GO" id="GO:0046872">
    <property type="term" value="F:metal ion binding"/>
    <property type="evidence" value="ECO:0007669"/>
    <property type="project" value="UniProtKB-KW"/>
</dbReference>
<dbReference type="InterPro" id="IPR041698">
    <property type="entry name" value="Methyltransf_25"/>
</dbReference>
<keyword evidence="3" id="KW-0949">S-adenosyl-L-methionine</keyword>
<evidence type="ECO:0000256" key="1">
    <source>
        <dbReference type="ARBA" id="ARBA00022679"/>
    </source>
</evidence>
<evidence type="ECO:0000313" key="6">
    <source>
        <dbReference type="EMBL" id="HIY92254.1"/>
    </source>
</evidence>
<comment type="caution">
    <text evidence="6">The sequence shown here is derived from an EMBL/GenBank/DDBJ whole genome shotgun (WGS) entry which is preliminary data.</text>
</comment>